<evidence type="ECO:0000256" key="1">
    <source>
        <dbReference type="SAM" id="MobiDB-lite"/>
    </source>
</evidence>
<proteinExistence type="predicted"/>
<dbReference type="InterPro" id="IPR047656">
    <property type="entry name" value="IS481-like_transpos"/>
</dbReference>
<gene>
    <name evidence="3" type="ordered locus">KRH_07290</name>
</gene>
<dbReference type="InterPro" id="IPR036397">
    <property type="entry name" value="RNaseH_sf"/>
</dbReference>
<dbReference type="InterPro" id="IPR012337">
    <property type="entry name" value="RNaseH-like_sf"/>
</dbReference>
<dbReference type="HOGENOM" id="CLU_027402_15_0_11"/>
<dbReference type="EMBL" id="AP009152">
    <property type="protein sequence ID" value="BAG29076.1"/>
    <property type="molecule type" value="Genomic_DNA"/>
</dbReference>
<dbReference type="PANTHER" id="PTHR35004">
    <property type="entry name" value="TRANSPOSASE RV3428C-RELATED"/>
    <property type="match status" value="1"/>
</dbReference>
<dbReference type="PROSITE" id="PS50994">
    <property type="entry name" value="INTEGRASE"/>
    <property type="match status" value="1"/>
</dbReference>
<keyword evidence="4" id="KW-1185">Reference proteome</keyword>
<dbReference type="RefSeq" id="WP_012397797.1">
    <property type="nucleotide sequence ID" value="NC_010617.1"/>
</dbReference>
<dbReference type="NCBIfam" id="NF033577">
    <property type="entry name" value="transpos_IS481"/>
    <property type="match status" value="1"/>
</dbReference>
<dbReference type="SUPFAM" id="SSF46689">
    <property type="entry name" value="Homeodomain-like"/>
    <property type="match status" value="1"/>
</dbReference>
<evidence type="ECO:0000313" key="3">
    <source>
        <dbReference type="EMBL" id="BAG29076.1"/>
    </source>
</evidence>
<dbReference type="Proteomes" id="UP000008838">
    <property type="component" value="Chromosome"/>
</dbReference>
<accession>B2GJX1</accession>
<feature type="domain" description="Integrase catalytic" evidence="2">
    <location>
        <begin position="153"/>
        <end position="327"/>
    </location>
</feature>
<dbReference type="AlphaFoldDB" id="B2GJX1"/>
<dbReference type="GO" id="GO:0015074">
    <property type="term" value="P:DNA integration"/>
    <property type="evidence" value="ECO:0007669"/>
    <property type="project" value="InterPro"/>
</dbReference>
<dbReference type="SUPFAM" id="SSF53098">
    <property type="entry name" value="Ribonuclease H-like"/>
    <property type="match status" value="1"/>
</dbReference>
<organism evidence="3 4">
    <name type="scientific">Kocuria rhizophila (strain ATCC 9341 / DSM 348 / NBRC 103217 / DC2201)</name>
    <dbReference type="NCBI Taxonomy" id="378753"/>
    <lineage>
        <taxon>Bacteria</taxon>
        <taxon>Bacillati</taxon>
        <taxon>Actinomycetota</taxon>
        <taxon>Actinomycetes</taxon>
        <taxon>Micrococcales</taxon>
        <taxon>Micrococcaceae</taxon>
        <taxon>Kocuria</taxon>
    </lineage>
</organism>
<dbReference type="Pfam" id="PF13683">
    <property type="entry name" value="rve_3"/>
    <property type="match status" value="1"/>
</dbReference>
<feature type="compositionally biased region" description="Polar residues" evidence="1">
    <location>
        <begin position="327"/>
        <end position="336"/>
    </location>
</feature>
<name>B2GJX1_KOCRD</name>
<dbReference type="InterPro" id="IPR001584">
    <property type="entry name" value="Integrase_cat-core"/>
</dbReference>
<dbReference type="OrthoDB" id="52928at2"/>
<dbReference type="Pfam" id="PF13565">
    <property type="entry name" value="HTH_32"/>
    <property type="match status" value="1"/>
</dbReference>
<feature type="region of interest" description="Disordered" evidence="1">
    <location>
        <begin position="313"/>
        <end position="336"/>
    </location>
</feature>
<reference evidence="3 4" key="1">
    <citation type="journal article" date="2008" name="J. Bacteriol.">
        <title>Complete genome sequence of the soil actinomycete Kocuria rhizophila.</title>
        <authorList>
            <person name="Takarada H."/>
            <person name="Sekine M."/>
            <person name="Kosugi H."/>
            <person name="Matsuo Y."/>
            <person name="Fujisawa T."/>
            <person name="Omata S."/>
            <person name="Kishi E."/>
            <person name="Shimizu A."/>
            <person name="Tsukatani N."/>
            <person name="Tanikawa S."/>
            <person name="Fujita N."/>
            <person name="Harayama S."/>
        </authorList>
    </citation>
    <scope>NUCLEOTIDE SEQUENCE [LARGE SCALE GENOMIC DNA]</scope>
    <source>
        <strain evidence="4">ATCC 9341 / DSM 348 / NBRC 103217 / DC2201</strain>
    </source>
</reference>
<dbReference type="GO" id="GO:0003676">
    <property type="term" value="F:nucleic acid binding"/>
    <property type="evidence" value="ECO:0007669"/>
    <property type="project" value="InterPro"/>
</dbReference>
<dbReference type="PANTHER" id="PTHR35004:SF6">
    <property type="entry name" value="TRANSPOSASE"/>
    <property type="match status" value="1"/>
</dbReference>
<evidence type="ECO:0000313" key="4">
    <source>
        <dbReference type="Proteomes" id="UP000008838"/>
    </source>
</evidence>
<evidence type="ECO:0000259" key="2">
    <source>
        <dbReference type="PROSITE" id="PS50994"/>
    </source>
</evidence>
<dbReference type="InterPro" id="IPR009057">
    <property type="entry name" value="Homeodomain-like_sf"/>
</dbReference>
<dbReference type="Gene3D" id="3.30.420.10">
    <property type="entry name" value="Ribonuclease H-like superfamily/Ribonuclease H"/>
    <property type="match status" value="1"/>
</dbReference>
<sequence>MTHANAPLTPTGRLRMVLRHLDEGVPQAHVAAEFRVSRPTVATWVTRYRAEGEAGLHDRTSRPRFRPSQLNPEIIAEIESLRRDRKWSARRIHHHLLGLGYQLHLRTVGRWLRRLGISRLRDLTPDGENLRRAHQRIRARWAGHMLHLDVKKLGRIPDGGGWWAHGRGSMDAKAAKRGPGAGVGYTYLHSAVDGFSRLAYTEALADEKAATTIAFFARARAFFAAHGITRIHRVITDNGANYRAKDFTRTVEALANRHQRIRPYTPRHNGKVERYNRLLADEVLYARPYPNEQARRDAIGMWVNHFNYHRPHTACGDQPPASRTPARVNNVTPSYS</sequence>
<dbReference type="KEGG" id="krh:KRH_07290"/>
<dbReference type="eggNOG" id="COG2801">
    <property type="taxonomic scope" value="Bacteria"/>
</dbReference>
<protein>
    <submittedName>
        <fullName evidence="3">Putative transposase</fullName>
    </submittedName>
</protein>